<evidence type="ECO:0000313" key="1">
    <source>
        <dbReference type="EMBL" id="WVZ12113.1"/>
    </source>
</evidence>
<evidence type="ECO:0000313" key="2">
    <source>
        <dbReference type="Proteomes" id="UP001374535"/>
    </source>
</evidence>
<organism evidence="1 2">
    <name type="scientific">Vigna mungo</name>
    <name type="common">Black gram</name>
    <name type="synonym">Phaseolus mungo</name>
    <dbReference type="NCBI Taxonomy" id="3915"/>
    <lineage>
        <taxon>Eukaryota</taxon>
        <taxon>Viridiplantae</taxon>
        <taxon>Streptophyta</taxon>
        <taxon>Embryophyta</taxon>
        <taxon>Tracheophyta</taxon>
        <taxon>Spermatophyta</taxon>
        <taxon>Magnoliopsida</taxon>
        <taxon>eudicotyledons</taxon>
        <taxon>Gunneridae</taxon>
        <taxon>Pentapetalae</taxon>
        <taxon>rosids</taxon>
        <taxon>fabids</taxon>
        <taxon>Fabales</taxon>
        <taxon>Fabaceae</taxon>
        <taxon>Papilionoideae</taxon>
        <taxon>50 kb inversion clade</taxon>
        <taxon>NPAAA clade</taxon>
        <taxon>indigoferoid/millettioid clade</taxon>
        <taxon>Phaseoleae</taxon>
        <taxon>Vigna</taxon>
    </lineage>
</organism>
<accession>A0AAQ3NPF6</accession>
<dbReference type="EMBL" id="CP144696">
    <property type="protein sequence ID" value="WVZ12113.1"/>
    <property type="molecule type" value="Genomic_DNA"/>
</dbReference>
<dbReference type="Proteomes" id="UP001374535">
    <property type="component" value="Chromosome 5"/>
</dbReference>
<dbReference type="AlphaFoldDB" id="A0AAQ3NPF6"/>
<proteinExistence type="predicted"/>
<keyword evidence="2" id="KW-1185">Reference proteome</keyword>
<protein>
    <submittedName>
        <fullName evidence="1">Uncharacterized protein</fullName>
    </submittedName>
</protein>
<name>A0AAQ3NPF6_VIGMU</name>
<gene>
    <name evidence="1" type="ORF">V8G54_016643</name>
</gene>
<reference evidence="1 2" key="1">
    <citation type="journal article" date="2023" name="Life. Sci Alliance">
        <title>Evolutionary insights into 3D genome organization and epigenetic landscape of Vigna mungo.</title>
        <authorList>
            <person name="Junaid A."/>
            <person name="Singh B."/>
            <person name="Bhatia S."/>
        </authorList>
    </citation>
    <scope>NUCLEOTIDE SEQUENCE [LARGE SCALE GENOMIC DNA]</scope>
    <source>
        <strain evidence="1">Urdbean</strain>
    </source>
</reference>
<sequence>MVTDKVDQNAQHVGEEIASSKTRVSSSISADKLASCRKLTFLSPSGCWTKETFSFPKAYDWQVWAHVYHSLSYLLSSLLVSLPPPALTITKNFETITVSIVRQVKVASTMNLPDSEFSLRQTQVNGNVLRLQDVKEEEENGMKPLSNLAYGCHCCVAQKMELRGRVGERVK</sequence>